<proteinExistence type="predicted"/>
<name>A0A9P5P569_9AGAR</name>
<comment type="caution">
    <text evidence="2">The sequence shown here is derived from an EMBL/GenBank/DDBJ whole genome shotgun (WGS) entry which is preliminary data.</text>
</comment>
<dbReference type="EMBL" id="JADNRY010000714">
    <property type="protein sequence ID" value="KAF9029204.1"/>
    <property type="molecule type" value="Genomic_DNA"/>
</dbReference>
<evidence type="ECO:0000313" key="3">
    <source>
        <dbReference type="Proteomes" id="UP000772434"/>
    </source>
</evidence>
<keyword evidence="3" id="KW-1185">Reference proteome</keyword>
<dbReference type="Proteomes" id="UP000772434">
    <property type="component" value="Unassembled WGS sequence"/>
</dbReference>
<protein>
    <submittedName>
        <fullName evidence="2">Uncharacterized protein</fullName>
    </submittedName>
</protein>
<organism evidence="2 3">
    <name type="scientific">Rhodocollybia butyracea</name>
    <dbReference type="NCBI Taxonomy" id="206335"/>
    <lineage>
        <taxon>Eukaryota</taxon>
        <taxon>Fungi</taxon>
        <taxon>Dikarya</taxon>
        <taxon>Basidiomycota</taxon>
        <taxon>Agaricomycotina</taxon>
        <taxon>Agaricomycetes</taxon>
        <taxon>Agaricomycetidae</taxon>
        <taxon>Agaricales</taxon>
        <taxon>Marasmiineae</taxon>
        <taxon>Omphalotaceae</taxon>
        <taxon>Rhodocollybia</taxon>
    </lineage>
</organism>
<gene>
    <name evidence="2" type="ORF">BDP27DRAFT_1456160</name>
</gene>
<feature type="transmembrane region" description="Helical" evidence="1">
    <location>
        <begin position="306"/>
        <end position="325"/>
    </location>
</feature>
<keyword evidence="1" id="KW-0812">Transmembrane</keyword>
<keyword evidence="1" id="KW-1133">Transmembrane helix</keyword>
<reference evidence="2" key="1">
    <citation type="submission" date="2020-11" db="EMBL/GenBank/DDBJ databases">
        <authorList>
            <consortium name="DOE Joint Genome Institute"/>
            <person name="Ahrendt S."/>
            <person name="Riley R."/>
            <person name="Andreopoulos W."/>
            <person name="Labutti K."/>
            <person name="Pangilinan J."/>
            <person name="Ruiz-Duenas F.J."/>
            <person name="Barrasa J.M."/>
            <person name="Sanchez-Garcia M."/>
            <person name="Camarero S."/>
            <person name="Miyauchi S."/>
            <person name="Serrano A."/>
            <person name="Linde D."/>
            <person name="Babiker R."/>
            <person name="Drula E."/>
            <person name="Ayuso-Fernandez I."/>
            <person name="Pacheco R."/>
            <person name="Padilla G."/>
            <person name="Ferreira P."/>
            <person name="Barriuso J."/>
            <person name="Kellner H."/>
            <person name="Castanera R."/>
            <person name="Alfaro M."/>
            <person name="Ramirez L."/>
            <person name="Pisabarro A.G."/>
            <person name="Kuo A."/>
            <person name="Tritt A."/>
            <person name="Lipzen A."/>
            <person name="He G."/>
            <person name="Yan M."/>
            <person name="Ng V."/>
            <person name="Cullen D."/>
            <person name="Martin F."/>
            <person name="Rosso M.-N."/>
            <person name="Henrissat B."/>
            <person name="Hibbett D."/>
            <person name="Martinez A.T."/>
            <person name="Grigoriev I.V."/>
        </authorList>
    </citation>
    <scope>NUCLEOTIDE SEQUENCE</scope>
    <source>
        <strain evidence="2">AH 40177</strain>
    </source>
</reference>
<sequence>MSFLEHTNASLGIYGNIVFDSVTDAEILGEAGASSFEFHVQNGTSNGLTWNVNTPIQNETISGNSQNPPFRLLAPGIVRLLPITYDVLFGYLIPMPSILLYASANITDDQGGTGTLVALDPPMKADDEPAKLHMNLTTTVVGCNLQVDRTQILLDTASKNITAGSIAPRNPSKVWQNWKPLGPGQDPLVQVWGSITNIESRSPIPANWAPQSDLNNYLTLAEFYLNNQLRLQPGSQFGLQLGPISLADLELGLENMTAIIYWAYSNLPLITYGTDPLSANPSFDENSSPIGVVAYVVYAHLNINTLPLLVGFMASLILLLVSLYLTSRPDQRMLSSEIHAAGVLQLMWLLGKGSPAQDQVADVKLPSTDNLRKAGLVNLKFGKFSGRGSDKDSEWADQ</sequence>
<accession>A0A9P5P569</accession>
<keyword evidence="1" id="KW-0472">Membrane</keyword>
<dbReference type="AlphaFoldDB" id="A0A9P5P569"/>
<dbReference type="OrthoDB" id="2644397at2759"/>
<evidence type="ECO:0000256" key="1">
    <source>
        <dbReference type="SAM" id="Phobius"/>
    </source>
</evidence>
<evidence type="ECO:0000313" key="2">
    <source>
        <dbReference type="EMBL" id="KAF9029204.1"/>
    </source>
</evidence>